<protein>
    <submittedName>
        <fullName evidence="2">Uncharacterized protein</fullName>
    </submittedName>
</protein>
<feature type="compositionally biased region" description="Basic and acidic residues" evidence="1">
    <location>
        <begin position="125"/>
        <end position="134"/>
    </location>
</feature>
<name>A0ABR3EQF9_9AGAR</name>
<proteinExistence type="predicted"/>
<organism evidence="2 3">
    <name type="scientific">Marasmius crinis-equi</name>
    <dbReference type="NCBI Taxonomy" id="585013"/>
    <lineage>
        <taxon>Eukaryota</taxon>
        <taxon>Fungi</taxon>
        <taxon>Dikarya</taxon>
        <taxon>Basidiomycota</taxon>
        <taxon>Agaricomycotina</taxon>
        <taxon>Agaricomycetes</taxon>
        <taxon>Agaricomycetidae</taxon>
        <taxon>Agaricales</taxon>
        <taxon>Marasmiineae</taxon>
        <taxon>Marasmiaceae</taxon>
        <taxon>Marasmius</taxon>
    </lineage>
</organism>
<evidence type="ECO:0000313" key="2">
    <source>
        <dbReference type="EMBL" id="KAL0565123.1"/>
    </source>
</evidence>
<sequence length="259" mass="29693">MLYTATYVFPEDRCSDEDPKAKKRFVDIFNLTPFRGSRPYLQQSDSSDDDSESLIGRSESGDSKRQKLLKPRPFVLNQPRGMDTENASLLTPVKSLRRSKSQFLQTREEPSGRGLRKSRSQQKLTPEEPSEKSLNKSRSQNLLTPEEASTKNLRRSKSQSTFTSEVPSLKRSKSQYKLSSALEPFEKGLKRSRSQYKLIKEPGSETSEKGLKRTKSFKNLTNMWSKSRAKESLPPTPPEPEGYHVDRPVTRYQMTVSEY</sequence>
<accession>A0ABR3EQF9</accession>
<gene>
    <name evidence="2" type="ORF">V5O48_016907</name>
</gene>
<feature type="compositionally biased region" description="Basic and acidic residues" evidence="1">
    <location>
        <begin position="198"/>
        <end position="211"/>
    </location>
</feature>
<keyword evidence="3" id="KW-1185">Reference proteome</keyword>
<dbReference type="Proteomes" id="UP001465976">
    <property type="component" value="Unassembled WGS sequence"/>
</dbReference>
<evidence type="ECO:0000256" key="1">
    <source>
        <dbReference type="SAM" id="MobiDB-lite"/>
    </source>
</evidence>
<dbReference type="EMBL" id="JBAHYK010002410">
    <property type="protein sequence ID" value="KAL0565123.1"/>
    <property type="molecule type" value="Genomic_DNA"/>
</dbReference>
<evidence type="ECO:0000313" key="3">
    <source>
        <dbReference type="Proteomes" id="UP001465976"/>
    </source>
</evidence>
<comment type="caution">
    <text evidence="2">The sequence shown here is derived from an EMBL/GenBank/DDBJ whole genome shotgun (WGS) entry which is preliminary data.</text>
</comment>
<feature type="region of interest" description="Disordered" evidence="1">
    <location>
        <begin position="193"/>
        <end position="248"/>
    </location>
</feature>
<reference evidence="2 3" key="1">
    <citation type="submission" date="2024-02" db="EMBL/GenBank/DDBJ databases">
        <title>A draft genome for the cacao thread blight pathogen Marasmius crinis-equi.</title>
        <authorList>
            <person name="Cohen S.P."/>
            <person name="Baruah I.K."/>
            <person name="Amoako-Attah I."/>
            <person name="Bukari Y."/>
            <person name="Meinhardt L.W."/>
            <person name="Bailey B.A."/>
        </authorList>
    </citation>
    <scope>NUCLEOTIDE SEQUENCE [LARGE SCALE GENOMIC DNA]</scope>
    <source>
        <strain evidence="2 3">GH-76</strain>
    </source>
</reference>
<feature type="region of interest" description="Disordered" evidence="1">
    <location>
        <begin position="35"/>
        <end position="175"/>
    </location>
</feature>